<name>A0A3Q7GHC1_SOLLC</name>
<protein>
    <submittedName>
        <fullName evidence="1">Uncharacterized protein</fullName>
    </submittedName>
</protein>
<proteinExistence type="predicted"/>
<evidence type="ECO:0000313" key="1">
    <source>
        <dbReference type="EnsemblPlants" id="Solyc05g045773.1.1"/>
    </source>
</evidence>
<evidence type="ECO:0000313" key="2">
    <source>
        <dbReference type="Proteomes" id="UP000004994"/>
    </source>
</evidence>
<dbReference type="AlphaFoldDB" id="A0A3Q7GHC1"/>
<dbReference type="PANTHER" id="PTHR35928:SF2">
    <property type="entry name" value="SMALL RIBOSOMAL SUBUNIT PROTEIN US3M"/>
    <property type="match status" value="1"/>
</dbReference>
<organism evidence="1">
    <name type="scientific">Solanum lycopersicum</name>
    <name type="common">Tomato</name>
    <name type="synonym">Lycopersicon esculentum</name>
    <dbReference type="NCBI Taxonomy" id="4081"/>
    <lineage>
        <taxon>Eukaryota</taxon>
        <taxon>Viridiplantae</taxon>
        <taxon>Streptophyta</taxon>
        <taxon>Embryophyta</taxon>
        <taxon>Tracheophyta</taxon>
        <taxon>Spermatophyta</taxon>
        <taxon>Magnoliopsida</taxon>
        <taxon>eudicotyledons</taxon>
        <taxon>Gunneridae</taxon>
        <taxon>Pentapetalae</taxon>
        <taxon>asterids</taxon>
        <taxon>lamiids</taxon>
        <taxon>Solanales</taxon>
        <taxon>Solanaceae</taxon>
        <taxon>Solanoideae</taxon>
        <taxon>Solaneae</taxon>
        <taxon>Solanum</taxon>
        <taxon>Solanum subgen. Lycopersicon</taxon>
    </lineage>
</organism>
<keyword evidence="2" id="KW-1185">Reference proteome</keyword>
<dbReference type="InParanoid" id="A0A3Q7GHC1"/>
<dbReference type="Gramene" id="Solyc05g045773.1.1">
    <property type="protein sequence ID" value="Solyc05g045773.1.1"/>
    <property type="gene ID" value="Solyc05g045773.1"/>
</dbReference>
<dbReference type="PANTHER" id="PTHR35928">
    <property type="entry name" value="RIBOSOMAL PROTEIN S3, MITOCHONDRIAL"/>
    <property type="match status" value="1"/>
</dbReference>
<reference evidence="1" key="2">
    <citation type="submission" date="2019-01" db="UniProtKB">
        <authorList>
            <consortium name="EnsemblPlants"/>
        </authorList>
    </citation>
    <scope>IDENTIFICATION</scope>
    <source>
        <strain evidence="1">cv. Heinz 1706</strain>
    </source>
</reference>
<reference evidence="1" key="1">
    <citation type="journal article" date="2012" name="Nature">
        <title>The tomato genome sequence provides insights into fleshy fruit evolution.</title>
        <authorList>
            <consortium name="Tomato Genome Consortium"/>
        </authorList>
    </citation>
    <scope>NUCLEOTIDE SEQUENCE [LARGE SCALE GENOMIC DNA]</scope>
    <source>
        <strain evidence="1">cv. Heinz 1706</strain>
    </source>
</reference>
<dbReference type="EnsemblPlants" id="Solyc05g045773.1.1">
    <property type="protein sequence ID" value="Solyc05g045773.1.1"/>
    <property type="gene ID" value="Solyc05g045773.1"/>
</dbReference>
<accession>A0A3Q7GHC1</accession>
<dbReference type="InterPro" id="IPR044954">
    <property type="entry name" value="Ribosomal_uS3m_plant"/>
</dbReference>
<dbReference type="Proteomes" id="UP000004994">
    <property type="component" value="Chromosome 5"/>
</dbReference>
<sequence length="198" mass="23002">MAAVPLRPPDDPPFLELFGHSILIEYKEENAIRPHRSSQSIRCTGLYVLASLFCEKLDQREKVFARSQKEGYHFIRQANDLCFAGTTKTTISLFPFFGDTFFSPRDGVGDSREQLLGQLRRKCWNLIGKDKDRRIDKGNRDDDRDHTEKHMNSVWVQLLFERNAKLYNRTNTTALIESFKIKSFYQSASLISQDISFQ</sequence>